<evidence type="ECO:0000259" key="2">
    <source>
        <dbReference type="Pfam" id="PF01471"/>
    </source>
</evidence>
<dbReference type="Proteomes" id="UP000886842">
    <property type="component" value="Unassembled WGS sequence"/>
</dbReference>
<feature type="chain" id="PRO_5038886634" evidence="1">
    <location>
        <begin position="32"/>
        <end position="150"/>
    </location>
</feature>
<feature type="non-terminal residue" evidence="3">
    <location>
        <position position="150"/>
    </location>
</feature>
<evidence type="ECO:0000256" key="1">
    <source>
        <dbReference type="SAM" id="SignalP"/>
    </source>
</evidence>
<dbReference type="PROSITE" id="PS51318">
    <property type="entry name" value="TAT"/>
    <property type="match status" value="1"/>
</dbReference>
<evidence type="ECO:0000313" key="3">
    <source>
        <dbReference type="EMBL" id="HIT74001.1"/>
    </source>
</evidence>
<dbReference type="EMBL" id="DVLP01000009">
    <property type="protein sequence ID" value="HIT74001.1"/>
    <property type="molecule type" value="Genomic_DNA"/>
</dbReference>
<dbReference type="InterPro" id="IPR002477">
    <property type="entry name" value="Peptidoglycan-bd-like"/>
</dbReference>
<evidence type="ECO:0000313" key="4">
    <source>
        <dbReference type="Proteomes" id="UP000886842"/>
    </source>
</evidence>
<gene>
    <name evidence="3" type="ORF">IAA98_00270</name>
</gene>
<protein>
    <submittedName>
        <fullName evidence="3">Peptidoglycan-binding protein</fullName>
    </submittedName>
</protein>
<dbReference type="SUPFAM" id="SSF47090">
    <property type="entry name" value="PGBD-like"/>
    <property type="match status" value="1"/>
</dbReference>
<dbReference type="InterPro" id="IPR036365">
    <property type="entry name" value="PGBD-like_sf"/>
</dbReference>
<dbReference type="Gene3D" id="1.10.101.10">
    <property type="entry name" value="PGBD-like superfamily/PGBD"/>
    <property type="match status" value="1"/>
</dbReference>
<comment type="caution">
    <text evidence="3">The sequence shown here is derived from an EMBL/GenBank/DDBJ whole genome shotgun (WGS) entry which is preliminary data.</text>
</comment>
<dbReference type="InterPro" id="IPR006311">
    <property type="entry name" value="TAT_signal"/>
</dbReference>
<proteinExistence type="predicted"/>
<keyword evidence="1" id="KW-0732">Signal</keyword>
<dbReference type="InterPro" id="IPR036366">
    <property type="entry name" value="PGBDSf"/>
</dbReference>
<accession>A0A9D1GV03</accession>
<feature type="signal peptide" evidence="1">
    <location>
        <begin position="1"/>
        <end position="31"/>
    </location>
</feature>
<dbReference type="AlphaFoldDB" id="A0A9D1GV03"/>
<name>A0A9D1GV03_9ACTN</name>
<feature type="domain" description="Peptidoglycan binding-like" evidence="2">
    <location>
        <begin position="88"/>
        <end position="124"/>
    </location>
</feature>
<reference evidence="3" key="2">
    <citation type="journal article" date="2021" name="PeerJ">
        <title>Extensive microbial diversity within the chicken gut microbiome revealed by metagenomics and culture.</title>
        <authorList>
            <person name="Gilroy R."/>
            <person name="Ravi A."/>
            <person name="Getino M."/>
            <person name="Pursley I."/>
            <person name="Horton D.L."/>
            <person name="Alikhan N.F."/>
            <person name="Baker D."/>
            <person name="Gharbi K."/>
            <person name="Hall N."/>
            <person name="Watson M."/>
            <person name="Adriaenssens E.M."/>
            <person name="Foster-Nyarko E."/>
            <person name="Jarju S."/>
            <person name="Secka A."/>
            <person name="Antonio M."/>
            <person name="Oren A."/>
            <person name="Chaudhuri R.R."/>
            <person name="La Ragione R."/>
            <person name="Hildebrand F."/>
            <person name="Pallen M.J."/>
        </authorList>
    </citation>
    <scope>NUCLEOTIDE SEQUENCE</scope>
    <source>
        <strain evidence="3">ChiGjej1B1-24693</strain>
    </source>
</reference>
<dbReference type="Pfam" id="PF01471">
    <property type="entry name" value="PG_binding_1"/>
    <property type="match status" value="1"/>
</dbReference>
<reference evidence="3" key="1">
    <citation type="submission" date="2020-10" db="EMBL/GenBank/DDBJ databases">
        <authorList>
            <person name="Gilroy R."/>
        </authorList>
    </citation>
    <scope>NUCLEOTIDE SEQUENCE</scope>
    <source>
        <strain evidence="3">ChiGjej1B1-24693</strain>
    </source>
</reference>
<sequence>MTSRRLFLHGAAISGLALGTAGLTGGINAHAAMPTDRIKRNLNGLGYSGSIVKFQADHRLVQDGKAGAITQSVLAAMVSLVQNKAGATMDSSWGDATTSAVKSYQSKNGLEADGKAGPLTMSKMGITRVVGLGTSSIGGSIRRTEVIQRG</sequence>
<organism evidence="3 4">
    <name type="scientific">Candidatus Avipropionibacterium avicola</name>
    <dbReference type="NCBI Taxonomy" id="2840701"/>
    <lineage>
        <taxon>Bacteria</taxon>
        <taxon>Bacillati</taxon>
        <taxon>Actinomycetota</taxon>
        <taxon>Actinomycetes</taxon>
        <taxon>Propionibacteriales</taxon>
        <taxon>Propionibacteriaceae</taxon>
        <taxon>Propionibacteriaceae incertae sedis</taxon>
        <taxon>Candidatus Avipropionibacterium</taxon>
    </lineage>
</organism>